<sequence>MLQDCEDIPIYKQRLFFGGNKLNNSSTLKDYNIQRESTLELILVSIKLYVKKKDGKVIEFLLDENDTIHDVKQMIVRSFGKIIPVSKQRLLFCGEQLHDSSTLKSCNIQNESTLELAMVPFKLNVKTQDGKVINLSVTEDNTIYEVKRMIQEYEGIPSYKQRLFVMKINCVVLVLWESVKFKNIVTMG</sequence>
<feature type="domain" description="Ubiquitin-like" evidence="1">
    <location>
        <begin position="121"/>
        <end position="164"/>
    </location>
</feature>
<dbReference type="InterPro" id="IPR029071">
    <property type="entry name" value="Ubiquitin-like_domsf"/>
</dbReference>
<dbReference type="PROSITE" id="PS50053">
    <property type="entry name" value="UBIQUITIN_2"/>
    <property type="match status" value="3"/>
</dbReference>
<dbReference type="Gene3D" id="3.10.20.90">
    <property type="entry name" value="Phosphatidylinositol 3-kinase Catalytic Subunit, Chain A, domain 1"/>
    <property type="match status" value="3"/>
</dbReference>
<evidence type="ECO:0000259" key="1">
    <source>
        <dbReference type="PROSITE" id="PS50053"/>
    </source>
</evidence>
<accession>A0A2N1NX23</accession>
<organism evidence="2 3">
    <name type="scientific">Rhizophagus irregularis</name>
    <dbReference type="NCBI Taxonomy" id="588596"/>
    <lineage>
        <taxon>Eukaryota</taxon>
        <taxon>Fungi</taxon>
        <taxon>Fungi incertae sedis</taxon>
        <taxon>Mucoromycota</taxon>
        <taxon>Glomeromycotina</taxon>
        <taxon>Glomeromycetes</taxon>
        <taxon>Glomerales</taxon>
        <taxon>Glomeraceae</taxon>
        <taxon>Rhizophagus</taxon>
    </lineage>
</organism>
<dbReference type="EMBL" id="LLXL01000086">
    <property type="protein sequence ID" value="PKK78351.1"/>
    <property type="molecule type" value="Genomic_DNA"/>
</dbReference>
<dbReference type="PANTHER" id="PTHR10666">
    <property type="entry name" value="UBIQUITIN"/>
    <property type="match status" value="1"/>
</dbReference>
<dbReference type="SMART" id="SM00213">
    <property type="entry name" value="UBQ"/>
    <property type="match status" value="2"/>
</dbReference>
<dbReference type="Pfam" id="PF00240">
    <property type="entry name" value="ubiquitin"/>
    <property type="match status" value="3"/>
</dbReference>
<dbReference type="InterPro" id="IPR019956">
    <property type="entry name" value="Ubiquitin_dom"/>
</dbReference>
<feature type="domain" description="Ubiquitin-like" evidence="1">
    <location>
        <begin position="1"/>
        <end position="43"/>
    </location>
</feature>
<name>A0A2N1NX23_9GLOM</name>
<reference evidence="2 3" key="1">
    <citation type="submission" date="2016-04" db="EMBL/GenBank/DDBJ databases">
        <title>Genome analyses suggest a sexual origin of heterokaryosis in a supposedly ancient asexual fungus.</title>
        <authorList>
            <person name="Ropars J."/>
            <person name="Sedzielewska K."/>
            <person name="Noel J."/>
            <person name="Charron P."/>
            <person name="Farinelli L."/>
            <person name="Marton T."/>
            <person name="Kruger M."/>
            <person name="Pelin A."/>
            <person name="Brachmann A."/>
            <person name="Corradi N."/>
        </authorList>
    </citation>
    <scope>NUCLEOTIDE SEQUENCE [LARGE SCALE GENOMIC DNA]</scope>
    <source>
        <strain evidence="2 3">C2</strain>
    </source>
</reference>
<comment type="caution">
    <text evidence="2">The sequence shown here is derived from an EMBL/GenBank/DDBJ whole genome shotgun (WGS) entry which is preliminary data.</text>
</comment>
<dbReference type="SUPFAM" id="SSF54236">
    <property type="entry name" value="Ubiquitin-like"/>
    <property type="match status" value="3"/>
</dbReference>
<gene>
    <name evidence="2" type="ORF">RhiirC2_730060</name>
</gene>
<dbReference type="AlphaFoldDB" id="A0A2N1NX23"/>
<evidence type="ECO:0000313" key="3">
    <source>
        <dbReference type="Proteomes" id="UP000233469"/>
    </source>
</evidence>
<protein>
    <submittedName>
        <fullName evidence="2">Ubiquitin-like protein</fullName>
    </submittedName>
</protein>
<feature type="domain" description="Ubiquitin-like" evidence="1">
    <location>
        <begin position="46"/>
        <end position="118"/>
    </location>
</feature>
<dbReference type="InterPro" id="IPR050158">
    <property type="entry name" value="Ubiquitin_ubiquitin-like"/>
</dbReference>
<dbReference type="CDD" id="cd17039">
    <property type="entry name" value="Ubl_ubiquitin_like"/>
    <property type="match status" value="2"/>
</dbReference>
<dbReference type="Proteomes" id="UP000233469">
    <property type="component" value="Unassembled WGS sequence"/>
</dbReference>
<dbReference type="PRINTS" id="PR00348">
    <property type="entry name" value="UBIQUITIN"/>
</dbReference>
<dbReference type="InterPro" id="IPR000626">
    <property type="entry name" value="Ubiquitin-like_dom"/>
</dbReference>
<evidence type="ECO:0000313" key="2">
    <source>
        <dbReference type="EMBL" id="PKK78351.1"/>
    </source>
</evidence>
<reference evidence="2 3" key="2">
    <citation type="submission" date="2017-10" db="EMBL/GenBank/DDBJ databases">
        <title>Extensive intraspecific genome diversity in a model arbuscular mycorrhizal fungus.</title>
        <authorList>
            <person name="Chen E.C.H."/>
            <person name="Morin E."/>
            <person name="Baudet D."/>
            <person name="Noel J."/>
            <person name="Ndikumana S."/>
            <person name="Charron P."/>
            <person name="St-Onge C."/>
            <person name="Giorgi J."/>
            <person name="Grigoriev I.V."/>
            <person name="Roux C."/>
            <person name="Martin F.M."/>
            <person name="Corradi N."/>
        </authorList>
    </citation>
    <scope>NUCLEOTIDE SEQUENCE [LARGE SCALE GENOMIC DNA]</scope>
    <source>
        <strain evidence="2 3">C2</strain>
    </source>
</reference>
<proteinExistence type="predicted"/>